<dbReference type="PANTHER" id="PTHR43433:SF5">
    <property type="entry name" value="AB HYDROLASE-1 DOMAIN-CONTAINING PROTEIN"/>
    <property type="match status" value="1"/>
</dbReference>
<reference evidence="2 3" key="1">
    <citation type="journal article" date="2017" name="ISME J.">
        <title>Energy and carbon metabolisms in a deep terrestrial subsurface fluid microbial community.</title>
        <authorList>
            <person name="Momper L."/>
            <person name="Jungbluth S.P."/>
            <person name="Lee M.D."/>
            <person name="Amend J.P."/>
        </authorList>
    </citation>
    <scope>NUCLEOTIDE SEQUENCE [LARGE SCALE GENOMIC DNA]</scope>
    <source>
        <strain evidence="2">SURF_5</strain>
    </source>
</reference>
<dbReference type="EMBL" id="QZKU01000066">
    <property type="protein sequence ID" value="RJP21669.1"/>
    <property type="molecule type" value="Genomic_DNA"/>
</dbReference>
<dbReference type="GO" id="GO:0004806">
    <property type="term" value="F:triacylglycerol lipase activity"/>
    <property type="evidence" value="ECO:0007669"/>
    <property type="project" value="TreeGrafter"/>
</dbReference>
<dbReference type="InterPro" id="IPR000639">
    <property type="entry name" value="Epox_hydrolase-like"/>
</dbReference>
<dbReference type="PANTHER" id="PTHR43433">
    <property type="entry name" value="HYDROLASE, ALPHA/BETA FOLD FAMILY PROTEIN"/>
    <property type="match status" value="1"/>
</dbReference>
<dbReference type="PRINTS" id="PR00412">
    <property type="entry name" value="EPOXHYDRLASE"/>
</dbReference>
<keyword evidence="2" id="KW-0378">Hydrolase</keyword>
<organism evidence="2 3">
    <name type="scientific">Abyssobacteria bacterium (strain SURF_5)</name>
    <dbReference type="NCBI Taxonomy" id="2093360"/>
    <lineage>
        <taxon>Bacteria</taxon>
        <taxon>Pseudomonadati</taxon>
        <taxon>Candidatus Hydrogenedentota</taxon>
        <taxon>Candidatus Abyssobacteria</taxon>
    </lineage>
</organism>
<comment type="caution">
    <text evidence="2">The sequence shown here is derived from an EMBL/GenBank/DDBJ whole genome shotgun (WGS) entry which is preliminary data.</text>
</comment>
<dbReference type="SUPFAM" id="SSF53474">
    <property type="entry name" value="alpha/beta-Hydrolases"/>
    <property type="match status" value="1"/>
</dbReference>
<dbReference type="AlphaFoldDB" id="A0A3A4NS91"/>
<sequence length="266" mass="29133">MPKVKVSDIEMYYETLGPGDPVVLVTGYGADLVQWALQTPVLSQNYLVYALDNRGVGSTDKPAGPYSIKMMADDLFGFFQAMEIRQAHLVGHSMGGMIAQQFALDHPELLRSLTLASTTCSPPRGSDLMLLLWADILEKLGTESFVNNIIGWCFTFDFISEQYDMLMGLRQMFIDHLAEKPLLPRCLRSQCAAITGFNVSGRIAGIRVPTMVLVGDGDILTPVAFSKDIAGRISGASLKVIEGGHAFHNQAPDAFNQALLDFFAKH</sequence>
<dbReference type="InterPro" id="IPR000073">
    <property type="entry name" value="AB_hydrolase_1"/>
</dbReference>
<dbReference type="Gene3D" id="3.40.50.1820">
    <property type="entry name" value="alpha/beta hydrolase"/>
    <property type="match status" value="1"/>
</dbReference>
<name>A0A3A4NS91_ABYX5</name>
<feature type="domain" description="AB hydrolase-1" evidence="1">
    <location>
        <begin position="21"/>
        <end position="247"/>
    </location>
</feature>
<dbReference type="InterPro" id="IPR029058">
    <property type="entry name" value="AB_hydrolase_fold"/>
</dbReference>
<evidence type="ECO:0000313" key="2">
    <source>
        <dbReference type="EMBL" id="RJP21669.1"/>
    </source>
</evidence>
<evidence type="ECO:0000259" key="1">
    <source>
        <dbReference type="Pfam" id="PF00561"/>
    </source>
</evidence>
<dbReference type="Proteomes" id="UP000265882">
    <property type="component" value="Unassembled WGS sequence"/>
</dbReference>
<dbReference type="InterPro" id="IPR050471">
    <property type="entry name" value="AB_hydrolase"/>
</dbReference>
<accession>A0A3A4NS91</accession>
<protein>
    <submittedName>
        <fullName evidence="2">Alpha/beta fold hydrolase</fullName>
    </submittedName>
</protein>
<dbReference type="Pfam" id="PF00561">
    <property type="entry name" value="Abhydrolase_1"/>
    <property type="match status" value="1"/>
</dbReference>
<dbReference type="GO" id="GO:0046503">
    <property type="term" value="P:glycerolipid catabolic process"/>
    <property type="evidence" value="ECO:0007669"/>
    <property type="project" value="TreeGrafter"/>
</dbReference>
<dbReference type="PRINTS" id="PR00111">
    <property type="entry name" value="ABHYDROLASE"/>
</dbReference>
<proteinExistence type="predicted"/>
<gene>
    <name evidence="2" type="ORF">C4520_09530</name>
</gene>
<evidence type="ECO:0000313" key="3">
    <source>
        <dbReference type="Proteomes" id="UP000265882"/>
    </source>
</evidence>